<dbReference type="InterPro" id="IPR000415">
    <property type="entry name" value="Nitroreductase-like"/>
</dbReference>
<evidence type="ECO:0000259" key="6">
    <source>
        <dbReference type="Pfam" id="PF00881"/>
    </source>
</evidence>
<dbReference type="PANTHER" id="PTHR43673:SF2">
    <property type="entry name" value="NITROREDUCTASE"/>
    <property type="match status" value="1"/>
</dbReference>
<accession>G7W6C9</accession>
<reference evidence="8" key="1">
    <citation type="submission" date="2011-11" db="EMBL/GenBank/DDBJ databases">
        <title>Complete sequence of Desulfosporosinus orientis DSM 765.</title>
        <authorList>
            <person name="Lucas S."/>
            <person name="Han J."/>
            <person name="Lapidus A."/>
            <person name="Cheng J.-F."/>
            <person name="Goodwin L."/>
            <person name="Pitluck S."/>
            <person name="Peters L."/>
            <person name="Ovchinnikova G."/>
            <person name="Teshima H."/>
            <person name="Detter J.C."/>
            <person name="Han C."/>
            <person name="Tapia R."/>
            <person name="Land M."/>
            <person name="Hauser L."/>
            <person name="Kyrpides N."/>
            <person name="Ivanova N."/>
            <person name="Pagani I."/>
            <person name="Pester M."/>
            <person name="Spring S."/>
            <person name="Ollivier B."/>
            <person name="Rattei T."/>
            <person name="Klenk H.-P."/>
            <person name="Wagner M."/>
            <person name="Loy A."/>
            <person name="Woyke T."/>
        </authorList>
    </citation>
    <scope>NUCLEOTIDE SEQUENCE [LARGE SCALE GENOMIC DNA]</scope>
    <source>
        <strain evidence="8">ATCC 19365 / DSM 765 / NCIMB 8382 / VKM B-1628</strain>
    </source>
</reference>
<dbReference type="AlphaFoldDB" id="G7W6C9"/>
<dbReference type="PATRIC" id="fig|768706.3.peg.2599"/>
<dbReference type="OrthoDB" id="9812105at2"/>
<evidence type="ECO:0000256" key="1">
    <source>
        <dbReference type="ARBA" id="ARBA00001917"/>
    </source>
</evidence>
<dbReference type="InterPro" id="IPR029479">
    <property type="entry name" value="Nitroreductase"/>
</dbReference>
<comment type="cofactor">
    <cofactor evidence="1">
        <name>FMN</name>
        <dbReference type="ChEBI" id="CHEBI:58210"/>
    </cofactor>
</comment>
<keyword evidence="4" id="KW-0288">FMN</keyword>
<dbReference type="Pfam" id="PF00881">
    <property type="entry name" value="Nitroreductase"/>
    <property type="match status" value="1"/>
</dbReference>
<organism evidence="7 8">
    <name type="scientific">Desulfosporosinus orientis (strain ATCC 19365 / DSM 765 / NCIMB 8382 / VKM B-1628 / Singapore I)</name>
    <name type="common">Desulfotomaculum orientis</name>
    <dbReference type="NCBI Taxonomy" id="768706"/>
    <lineage>
        <taxon>Bacteria</taxon>
        <taxon>Bacillati</taxon>
        <taxon>Bacillota</taxon>
        <taxon>Clostridia</taxon>
        <taxon>Eubacteriales</taxon>
        <taxon>Desulfitobacteriaceae</taxon>
        <taxon>Desulfosporosinus</taxon>
    </lineage>
</organism>
<dbReference type="KEGG" id="dor:Desor_2586"/>
<proteinExistence type="inferred from homology"/>
<evidence type="ECO:0000256" key="3">
    <source>
        <dbReference type="ARBA" id="ARBA00022630"/>
    </source>
</evidence>
<dbReference type="GO" id="GO:0016491">
    <property type="term" value="F:oxidoreductase activity"/>
    <property type="evidence" value="ECO:0007669"/>
    <property type="project" value="UniProtKB-KW"/>
</dbReference>
<dbReference type="PANTHER" id="PTHR43673">
    <property type="entry name" value="NAD(P)H NITROREDUCTASE YDGI-RELATED"/>
    <property type="match status" value="1"/>
</dbReference>
<protein>
    <submittedName>
        <fullName evidence="7">Nitroreductase</fullName>
    </submittedName>
</protein>
<evidence type="ECO:0000313" key="7">
    <source>
        <dbReference type="EMBL" id="AET68136.1"/>
    </source>
</evidence>
<keyword evidence="3" id="KW-0285">Flavoprotein</keyword>
<dbReference type="HOGENOM" id="CLU_070764_9_1_9"/>
<sequence>MNVKEALYTRRACRAFKSDQVDRDTIIDILNNAQQAPSWANTQPWEIFVAGGDALKRINQAYLDNTKNHVPTSLDIPRPTSWPEAANERMKELMSGVSVLVDNADKLFGELNLKFFYAPTVIFLCMDKSLTPWSMFDLGALSQSIMLAATERGLATMPAVELVHYPEVLRSQLDISDNLSVVFGIAIGYADEQHPMNKFKATRRPISEVAVIKGFE</sequence>
<feature type="domain" description="Nitroreductase" evidence="6">
    <location>
        <begin position="9"/>
        <end position="189"/>
    </location>
</feature>
<dbReference type="eggNOG" id="COG0778">
    <property type="taxonomic scope" value="Bacteria"/>
</dbReference>
<dbReference type="SUPFAM" id="SSF55469">
    <property type="entry name" value="FMN-dependent nitroreductase-like"/>
    <property type="match status" value="1"/>
</dbReference>
<dbReference type="Gene3D" id="3.40.109.10">
    <property type="entry name" value="NADH Oxidase"/>
    <property type="match status" value="1"/>
</dbReference>
<keyword evidence="8" id="KW-1185">Reference proteome</keyword>
<gene>
    <name evidence="7" type="ordered locus">Desor_2586</name>
</gene>
<dbReference type="RefSeq" id="WP_014184944.1">
    <property type="nucleotide sequence ID" value="NC_016584.1"/>
</dbReference>
<evidence type="ECO:0000313" key="8">
    <source>
        <dbReference type="Proteomes" id="UP000006346"/>
    </source>
</evidence>
<dbReference type="Proteomes" id="UP000006346">
    <property type="component" value="Chromosome"/>
</dbReference>
<dbReference type="STRING" id="768706.Desor_2586"/>
<evidence type="ECO:0000256" key="2">
    <source>
        <dbReference type="ARBA" id="ARBA00007118"/>
    </source>
</evidence>
<evidence type="ECO:0000256" key="4">
    <source>
        <dbReference type="ARBA" id="ARBA00022643"/>
    </source>
</evidence>
<dbReference type="CDD" id="cd02136">
    <property type="entry name" value="PnbA_NfnB-like"/>
    <property type="match status" value="1"/>
</dbReference>
<dbReference type="EMBL" id="CP003108">
    <property type="protein sequence ID" value="AET68136.1"/>
    <property type="molecule type" value="Genomic_DNA"/>
</dbReference>
<reference evidence="7 8" key="2">
    <citation type="journal article" date="2012" name="J. Bacteriol.">
        <title>Complete genome sequences of Desulfosporosinus orientis DSM765T, Desulfosporosinus youngiae DSM17734T, Desulfosporosinus meridiei DSM13257T, and Desulfosporosinus acidiphilus DSM22704T.</title>
        <authorList>
            <person name="Pester M."/>
            <person name="Brambilla E."/>
            <person name="Alazard D."/>
            <person name="Rattei T."/>
            <person name="Weinmaier T."/>
            <person name="Han J."/>
            <person name="Lucas S."/>
            <person name="Lapidus A."/>
            <person name="Cheng J.F."/>
            <person name="Goodwin L."/>
            <person name="Pitluck S."/>
            <person name="Peters L."/>
            <person name="Ovchinnikova G."/>
            <person name="Teshima H."/>
            <person name="Detter J.C."/>
            <person name="Han C.S."/>
            <person name="Tapia R."/>
            <person name="Land M.L."/>
            <person name="Hauser L."/>
            <person name="Kyrpides N.C."/>
            <person name="Ivanova N.N."/>
            <person name="Pagani I."/>
            <person name="Huntmann M."/>
            <person name="Wei C.L."/>
            <person name="Davenport K.W."/>
            <person name="Daligault H."/>
            <person name="Chain P.S."/>
            <person name="Chen A."/>
            <person name="Mavromatis K."/>
            <person name="Markowitz V."/>
            <person name="Szeto E."/>
            <person name="Mikhailova N."/>
            <person name="Pati A."/>
            <person name="Wagner M."/>
            <person name="Woyke T."/>
            <person name="Ollivier B."/>
            <person name="Klenk H.P."/>
            <person name="Spring S."/>
            <person name="Loy A."/>
        </authorList>
    </citation>
    <scope>NUCLEOTIDE SEQUENCE [LARGE SCALE GENOMIC DNA]</scope>
    <source>
        <strain evidence="8">ATCC 19365 / DSM 765 / NCIMB 8382 / VKM B-1628</strain>
    </source>
</reference>
<comment type="similarity">
    <text evidence="2">Belongs to the nitroreductase family.</text>
</comment>
<name>G7W6C9_DESOD</name>
<keyword evidence="5" id="KW-0560">Oxidoreductase</keyword>
<evidence type="ECO:0000256" key="5">
    <source>
        <dbReference type="ARBA" id="ARBA00023002"/>
    </source>
</evidence>